<evidence type="ECO:0000313" key="2">
    <source>
        <dbReference type="EMBL" id="OGY64559.1"/>
    </source>
</evidence>
<keyword evidence="1" id="KW-0472">Membrane</keyword>
<protein>
    <submittedName>
        <fullName evidence="2">Uncharacterized protein</fullName>
    </submittedName>
</protein>
<reference evidence="2 3" key="1">
    <citation type="journal article" date="2016" name="Nat. Commun.">
        <title>Thousands of microbial genomes shed light on interconnected biogeochemical processes in an aquifer system.</title>
        <authorList>
            <person name="Anantharaman K."/>
            <person name="Brown C.T."/>
            <person name="Hug L.A."/>
            <person name="Sharon I."/>
            <person name="Castelle C.J."/>
            <person name="Probst A.J."/>
            <person name="Thomas B.C."/>
            <person name="Singh A."/>
            <person name="Wilkins M.J."/>
            <person name="Karaoz U."/>
            <person name="Brodie E.L."/>
            <person name="Williams K.H."/>
            <person name="Hubbard S.S."/>
            <person name="Banfield J.F."/>
        </authorList>
    </citation>
    <scope>NUCLEOTIDE SEQUENCE [LARGE SCALE GENOMIC DNA]</scope>
</reference>
<evidence type="ECO:0000313" key="3">
    <source>
        <dbReference type="Proteomes" id="UP000177960"/>
    </source>
</evidence>
<dbReference type="EMBL" id="MHJG01000002">
    <property type="protein sequence ID" value="OGY64559.1"/>
    <property type="molecule type" value="Genomic_DNA"/>
</dbReference>
<feature type="transmembrane region" description="Helical" evidence="1">
    <location>
        <begin position="37"/>
        <end position="63"/>
    </location>
</feature>
<name>A0A1G1ZJE6_9BACT</name>
<dbReference type="AlphaFoldDB" id="A0A1G1ZJE6"/>
<sequence length="164" mass="19041">MKIRSDGLVRRVAYPSFMNFRGWIPGKVSLCILFRRFIFMLFIVWPVVLFVLAIVYLSGILFAKHPSSSVYGPVFISYKKWPTIKGFRVLPIYFFLLYLSFFTKLGRYAFLGFTFLALCLAILFLYYALENKLLSSDNEAVKLIREYVVAVKNKVCPMVEIKGD</sequence>
<dbReference type="STRING" id="1798404.A3B92_00280"/>
<comment type="caution">
    <text evidence="2">The sequence shown here is derived from an EMBL/GenBank/DDBJ whole genome shotgun (WGS) entry which is preliminary data.</text>
</comment>
<keyword evidence="1" id="KW-1133">Transmembrane helix</keyword>
<gene>
    <name evidence="2" type="ORF">A3B92_00280</name>
</gene>
<dbReference type="Proteomes" id="UP000177960">
    <property type="component" value="Unassembled WGS sequence"/>
</dbReference>
<feature type="transmembrane region" description="Helical" evidence="1">
    <location>
        <begin position="83"/>
        <end position="101"/>
    </location>
</feature>
<organism evidence="2 3">
    <name type="scientific">Candidatus Harrisonbacteria bacterium RIFCSPHIGHO2_02_FULL_42_16</name>
    <dbReference type="NCBI Taxonomy" id="1798404"/>
    <lineage>
        <taxon>Bacteria</taxon>
        <taxon>Candidatus Harrisoniibacteriota</taxon>
    </lineage>
</organism>
<feature type="transmembrane region" description="Helical" evidence="1">
    <location>
        <begin position="108"/>
        <end position="129"/>
    </location>
</feature>
<evidence type="ECO:0000256" key="1">
    <source>
        <dbReference type="SAM" id="Phobius"/>
    </source>
</evidence>
<proteinExistence type="predicted"/>
<keyword evidence="1" id="KW-0812">Transmembrane</keyword>
<accession>A0A1G1ZJE6</accession>